<evidence type="ECO:0000256" key="4">
    <source>
        <dbReference type="ARBA" id="ARBA00023010"/>
    </source>
</evidence>
<keyword evidence="8" id="KW-1185">Reference proteome</keyword>
<keyword evidence="5" id="KW-1015">Disulfide bond</keyword>
<keyword evidence="2 5" id="KW-0472">Membrane</keyword>
<dbReference type="EMBL" id="WHUW01000005">
    <property type="protein sequence ID" value="KAF8446132.1"/>
    <property type="molecule type" value="Genomic_DNA"/>
</dbReference>
<comment type="subcellular location">
    <subcellularLocation>
        <location evidence="5">Mitochondrion inner membrane</location>
        <topology evidence="5">Peripheral membrane protein</topology>
        <orientation evidence="5">Intermembrane side</orientation>
    </subcellularLocation>
</comment>
<keyword evidence="5" id="KW-0143">Chaperone</keyword>
<comment type="subunit">
    <text evidence="5">Heterohexamer.</text>
</comment>
<evidence type="ECO:0000313" key="7">
    <source>
        <dbReference type="EMBL" id="KAF8446132.1"/>
    </source>
</evidence>
<dbReference type="AlphaFoldDB" id="A0AAD4C1S6"/>
<keyword evidence="3 5" id="KW-0653">Protein transport</keyword>
<evidence type="ECO:0000256" key="5">
    <source>
        <dbReference type="RuleBase" id="RU367043"/>
    </source>
</evidence>
<keyword evidence="4 5" id="KW-0811">Translocation</keyword>
<keyword evidence="2 5" id="KW-0999">Mitochondrion inner membrane</keyword>
<name>A0AAD4C1S6_BOLED</name>
<evidence type="ECO:0000313" key="8">
    <source>
        <dbReference type="Proteomes" id="UP001194468"/>
    </source>
</evidence>
<evidence type="ECO:0000256" key="1">
    <source>
        <dbReference type="ARBA" id="ARBA00006720"/>
    </source>
</evidence>
<dbReference type="InterPro" id="IPR035427">
    <property type="entry name" value="Tim10-like_dom_sf"/>
</dbReference>
<evidence type="ECO:0000256" key="2">
    <source>
        <dbReference type="ARBA" id="ARBA00022792"/>
    </source>
</evidence>
<dbReference type="GO" id="GO:0015031">
    <property type="term" value="P:protein transport"/>
    <property type="evidence" value="ECO:0007669"/>
    <property type="project" value="UniProtKB-KW"/>
</dbReference>
<reference evidence="7" key="2">
    <citation type="journal article" date="2020" name="Nat. Commun.">
        <title>Large-scale genome sequencing of mycorrhizal fungi provides insights into the early evolution of symbiotic traits.</title>
        <authorList>
            <person name="Miyauchi S."/>
            <person name="Kiss E."/>
            <person name="Kuo A."/>
            <person name="Drula E."/>
            <person name="Kohler A."/>
            <person name="Sanchez-Garcia M."/>
            <person name="Morin E."/>
            <person name="Andreopoulos B."/>
            <person name="Barry K.W."/>
            <person name="Bonito G."/>
            <person name="Buee M."/>
            <person name="Carver A."/>
            <person name="Chen C."/>
            <person name="Cichocki N."/>
            <person name="Clum A."/>
            <person name="Culley D."/>
            <person name="Crous P.W."/>
            <person name="Fauchery L."/>
            <person name="Girlanda M."/>
            <person name="Hayes R.D."/>
            <person name="Keri Z."/>
            <person name="LaButti K."/>
            <person name="Lipzen A."/>
            <person name="Lombard V."/>
            <person name="Magnuson J."/>
            <person name="Maillard F."/>
            <person name="Murat C."/>
            <person name="Nolan M."/>
            <person name="Ohm R.A."/>
            <person name="Pangilinan J."/>
            <person name="Pereira M.F."/>
            <person name="Perotto S."/>
            <person name="Peter M."/>
            <person name="Pfister S."/>
            <person name="Riley R."/>
            <person name="Sitrit Y."/>
            <person name="Stielow J.B."/>
            <person name="Szollosi G."/>
            <person name="Zifcakova L."/>
            <person name="Stursova M."/>
            <person name="Spatafora J.W."/>
            <person name="Tedersoo L."/>
            <person name="Vaario L.M."/>
            <person name="Yamada A."/>
            <person name="Yan M."/>
            <person name="Wang P."/>
            <person name="Xu J."/>
            <person name="Bruns T."/>
            <person name="Baldrian P."/>
            <person name="Vilgalys R."/>
            <person name="Dunand C."/>
            <person name="Henrissat B."/>
            <person name="Grigoriev I.V."/>
            <person name="Hibbett D."/>
            <person name="Nagy L.G."/>
            <person name="Martin F.M."/>
        </authorList>
    </citation>
    <scope>NUCLEOTIDE SEQUENCE</scope>
    <source>
        <strain evidence="7">BED1</strain>
    </source>
</reference>
<comment type="domain">
    <text evidence="5">The twin CX3C motif contains 4 conserved Cys residues that form 2 disulfide bonds in the mitochondrial intermembrane space.</text>
</comment>
<reference evidence="7" key="1">
    <citation type="submission" date="2019-10" db="EMBL/GenBank/DDBJ databases">
        <authorList>
            <consortium name="DOE Joint Genome Institute"/>
            <person name="Kuo A."/>
            <person name="Miyauchi S."/>
            <person name="Kiss E."/>
            <person name="Drula E."/>
            <person name="Kohler A."/>
            <person name="Sanchez-Garcia M."/>
            <person name="Andreopoulos B."/>
            <person name="Barry K.W."/>
            <person name="Bonito G."/>
            <person name="Buee M."/>
            <person name="Carver A."/>
            <person name="Chen C."/>
            <person name="Cichocki N."/>
            <person name="Clum A."/>
            <person name="Culley D."/>
            <person name="Crous P.W."/>
            <person name="Fauchery L."/>
            <person name="Girlanda M."/>
            <person name="Hayes R."/>
            <person name="Keri Z."/>
            <person name="LaButti K."/>
            <person name="Lipzen A."/>
            <person name="Lombard V."/>
            <person name="Magnuson J."/>
            <person name="Maillard F."/>
            <person name="Morin E."/>
            <person name="Murat C."/>
            <person name="Nolan M."/>
            <person name="Ohm R."/>
            <person name="Pangilinan J."/>
            <person name="Pereira M."/>
            <person name="Perotto S."/>
            <person name="Peter M."/>
            <person name="Riley R."/>
            <person name="Sitrit Y."/>
            <person name="Stielow B."/>
            <person name="Szollosi G."/>
            <person name="Zifcakova L."/>
            <person name="Stursova M."/>
            <person name="Spatafora J.W."/>
            <person name="Tedersoo L."/>
            <person name="Vaario L.-M."/>
            <person name="Yamada A."/>
            <person name="Yan M."/>
            <person name="Wang P."/>
            <person name="Xu J."/>
            <person name="Bruns T."/>
            <person name="Baldrian P."/>
            <person name="Vilgalys R."/>
            <person name="Henrissat B."/>
            <person name="Grigoriev I.V."/>
            <person name="Hibbett D."/>
            <person name="Nagy L.G."/>
            <person name="Martin F.M."/>
        </authorList>
    </citation>
    <scope>NUCLEOTIDE SEQUENCE</scope>
    <source>
        <strain evidence="7">BED1</strain>
    </source>
</reference>
<gene>
    <name evidence="7" type="ORF">L210DRAFT_786013</name>
</gene>
<dbReference type="SUPFAM" id="SSF144122">
    <property type="entry name" value="Tim10-like"/>
    <property type="match status" value="1"/>
</dbReference>
<keyword evidence="5" id="KW-0496">Mitochondrion</keyword>
<keyword evidence="5" id="KW-0813">Transport</keyword>
<dbReference type="Proteomes" id="UP001194468">
    <property type="component" value="Unassembled WGS sequence"/>
</dbReference>
<dbReference type="Pfam" id="PF02953">
    <property type="entry name" value="zf-Tim10_DDP"/>
    <property type="match status" value="1"/>
</dbReference>
<dbReference type="InterPro" id="IPR004217">
    <property type="entry name" value="Tim10-like"/>
</dbReference>
<dbReference type="GO" id="GO:0005743">
    <property type="term" value="C:mitochondrial inner membrane"/>
    <property type="evidence" value="ECO:0007669"/>
    <property type="project" value="UniProtKB-SubCell"/>
</dbReference>
<sequence length="82" mass="9086">MEGLGFDDASKKEIQAALVQGQRQAQAHSQLLAFTSMCWDKCITGTPGSRFARGEEACIANCIERFVDSSEYLLGMVQRQQQ</sequence>
<dbReference type="Gene3D" id="1.10.287.810">
    <property type="entry name" value="Mitochondrial import inner membrane translocase subunit tim13 like domains"/>
    <property type="match status" value="1"/>
</dbReference>
<comment type="similarity">
    <text evidence="1 5">Belongs to the small Tim family.</text>
</comment>
<accession>A0AAD4C1S6</accession>
<comment type="caution">
    <text evidence="7">The sequence shown here is derived from an EMBL/GenBank/DDBJ whole genome shotgun (WGS) entry which is preliminary data.</text>
</comment>
<evidence type="ECO:0000256" key="3">
    <source>
        <dbReference type="ARBA" id="ARBA00022927"/>
    </source>
</evidence>
<feature type="domain" description="Tim10-like" evidence="6">
    <location>
        <begin position="19"/>
        <end position="73"/>
    </location>
</feature>
<proteinExistence type="inferred from homology"/>
<organism evidence="7 8">
    <name type="scientific">Boletus edulis BED1</name>
    <dbReference type="NCBI Taxonomy" id="1328754"/>
    <lineage>
        <taxon>Eukaryota</taxon>
        <taxon>Fungi</taxon>
        <taxon>Dikarya</taxon>
        <taxon>Basidiomycota</taxon>
        <taxon>Agaricomycotina</taxon>
        <taxon>Agaricomycetes</taxon>
        <taxon>Agaricomycetidae</taxon>
        <taxon>Boletales</taxon>
        <taxon>Boletineae</taxon>
        <taxon>Boletaceae</taxon>
        <taxon>Boletoideae</taxon>
        <taxon>Boletus</taxon>
    </lineage>
</organism>
<comment type="function">
    <text evidence="5">Mitochondrial intermembrane chaperone that participates in the import and insertion of some multi-pass transmembrane proteins into the mitochondrial inner membrane. Also required for the transfer of beta-barrel precursors from the TOM complex to the sorting and assembly machinery (SAM complex) of the outer membrane. Acts as a chaperone-like protein that protects the hydrophobic precursors from aggregation and guide them through the mitochondrial intermembrane space.</text>
</comment>
<feature type="non-terminal residue" evidence="7">
    <location>
        <position position="82"/>
    </location>
</feature>
<evidence type="ECO:0000259" key="6">
    <source>
        <dbReference type="Pfam" id="PF02953"/>
    </source>
</evidence>
<protein>
    <recommendedName>
        <fullName evidence="5">Mitochondrial import inner membrane translocase subunit</fullName>
    </recommendedName>
</protein>